<dbReference type="InterPro" id="IPR035906">
    <property type="entry name" value="MetI-like_sf"/>
</dbReference>
<evidence type="ECO:0000256" key="2">
    <source>
        <dbReference type="ARBA" id="ARBA00007069"/>
    </source>
</evidence>
<evidence type="ECO:0000256" key="3">
    <source>
        <dbReference type="ARBA" id="ARBA00016864"/>
    </source>
</evidence>
<keyword evidence="6 9" id="KW-0812">Transmembrane</keyword>
<dbReference type="InterPro" id="IPR005672">
    <property type="entry name" value="Phosphate_PstA"/>
</dbReference>
<evidence type="ECO:0000256" key="5">
    <source>
        <dbReference type="ARBA" id="ARBA00022475"/>
    </source>
</evidence>
<evidence type="ECO:0000256" key="8">
    <source>
        <dbReference type="ARBA" id="ARBA00023136"/>
    </source>
</evidence>
<comment type="similarity">
    <text evidence="2 9">Belongs to the binding-protein-dependent transport system permease family. CysTW subfamily.</text>
</comment>
<feature type="domain" description="ABC transmembrane type-1" evidence="10">
    <location>
        <begin position="219"/>
        <end position="425"/>
    </location>
</feature>
<dbReference type="GO" id="GO:0035435">
    <property type="term" value="P:phosphate ion transmembrane transport"/>
    <property type="evidence" value="ECO:0007669"/>
    <property type="project" value="InterPro"/>
</dbReference>
<dbReference type="NCBIfam" id="TIGR00974">
    <property type="entry name" value="3a0107s02c"/>
    <property type="match status" value="1"/>
</dbReference>
<keyword evidence="8 9" id="KW-0472">Membrane</keyword>
<keyword evidence="5 9" id="KW-1003">Cell membrane</keyword>
<dbReference type="PROSITE" id="PS50928">
    <property type="entry name" value="ABC_TM1"/>
    <property type="match status" value="1"/>
</dbReference>
<comment type="subcellular location">
    <subcellularLocation>
        <location evidence="9">Cell inner membrane</location>
        <topology evidence="9">Multi-pass membrane protein</topology>
    </subcellularLocation>
    <subcellularLocation>
        <location evidence="1">Cell membrane</location>
        <topology evidence="1">Multi-pass membrane protein</topology>
    </subcellularLocation>
</comment>
<dbReference type="PANTHER" id="PTHR43470:SF5">
    <property type="entry name" value="PHOSPHATE TRANSPORT SYSTEM PERMEASE PROTEIN PSTA"/>
    <property type="match status" value="1"/>
</dbReference>
<keyword evidence="7 9" id="KW-1133">Transmembrane helix</keyword>
<dbReference type="InterPro" id="IPR024573">
    <property type="entry name" value="DUF3333"/>
</dbReference>
<dbReference type="GO" id="GO:0005886">
    <property type="term" value="C:plasma membrane"/>
    <property type="evidence" value="ECO:0007669"/>
    <property type="project" value="UniProtKB-SubCell"/>
</dbReference>
<protein>
    <recommendedName>
        <fullName evidence="3 9">Phosphate transport system permease protein PstA</fullName>
    </recommendedName>
</protein>
<evidence type="ECO:0000313" key="12">
    <source>
        <dbReference type="Proteomes" id="UP000321764"/>
    </source>
</evidence>
<reference evidence="11 12" key="1">
    <citation type="submission" date="2019-07" db="EMBL/GenBank/DDBJ databases">
        <title>Reinekea sp. strain SSH23 genome sequencing and assembly.</title>
        <authorList>
            <person name="Kim I."/>
        </authorList>
    </citation>
    <scope>NUCLEOTIDE SEQUENCE [LARGE SCALE GENOMIC DNA]</scope>
    <source>
        <strain evidence="11 12">SSH23</strain>
    </source>
</reference>
<feature type="transmembrane region" description="Helical" evidence="9">
    <location>
        <begin position="223"/>
        <end position="244"/>
    </location>
</feature>
<accession>A0A5C8Z1Q3</accession>
<feature type="transmembrane region" description="Helical" evidence="9">
    <location>
        <begin position="290"/>
        <end position="308"/>
    </location>
</feature>
<dbReference type="Proteomes" id="UP000321764">
    <property type="component" value="Unassembled WGS sequence"/>
</dbReference>
<feature type="transmembrane region" description="Helical" evidence="9">
    <location>
        <begin position="340"/>
        <end position="361"/>
    </location>
</feature>
<keyword evidence="4" id="KW-0813">Transport</keyword>
<evidence type="ECO:0000256" key="7">
    <source>
        <dbReference type="ARBA" id="ARBA00022989"/>
    </source>
</evidence>
<dbReference type="Pfam" id="PF00528">
    <property type="entry name" value="BPD_transp_1"/>
    <property type="match status" value="1"/>
</dbReference>
<organism evidence="11 12">
    <name type="scientific">Reinekea thalattae</name>
    <dbReference type="NCBI Taxonomy" id="2593301"/>
    <lineage>
        <taxon>Bacteria</taxon>
        <taxon>Pseudomonadati</taxon>
        <taxon>Pseudomonadota</taxon>
        <taxon>Gammaproteobacteria</taxon>
        <taxon>Oceanospirillales</taxon>
        <taxon>Saccharospirillaceae</taxon>
        <taxon>Reinekea</taxon>
    </lineage>
</organism>
<dbReference type="PANTHER" id="PTHR43470">
    <property type="entry name" value="PHOSPHATE TRANSPORT SYSTEM PERMEASE PROTEIN PSTA-RELATED"/>
    <property type="match status" value="1"/>
</dbReference>
<feature type="transmembrane region" description="Helical" evidence="9">
    <location>
        <begin position="36"/>
        <end position="58"/>
    </location>
</feature>
<dbReference type="Pfam" id="PF11812">
    <property type="entry name" value="DUF3333"/>
    <property type="match status" value="1"/>
</dbReference>
<dbReference type="EMBL" id="VKAD01000003">
    <property type="protein sequence ID" value="TXR51477.1"/>
    <property type="molecule type" value="Genomic_DNA"/>
</dbReference>
<dbReference type="CDD" id="cd06261">
    <property type="entry name" value="TM_PBP2"/>
    <property type="match status" value="1"/>
</dbReference>
<dbReference type="SUPFAM" id="SSF161098">
    <property type="entry name" value="MetI-like"/>
    <property type="match status" value="1"/>
</dbReference>
<gene>
    <name evidence="11" type="primary">pstA</name>
    <name evidence="11" type="ORF">FME95_13215</name>
</gene>
<proteinExistence type="inferred from homology"/>
<feature type="transmembrane region" description="Helical" evidence="9">
    <location>
        <begin position="404"/>
        <end position="429"/>
    </location>
</feature>
<dbReference type="GO" id="GO:0005315">
    <property type="term" value="F:phosphate transmembrane transporter activity"/>
    <property type="evidence" value="ECO:0007669"/>
    <property type="project" value="InterPro"/>
</dbReference>
<keyword evidence="12" id="KW-1185">Reference proteome</keyword>
<dbReference type="RefSeq" id="WP_147714971.1">
    <property type="nucleotide sequence ID" value="NZ_VKAD01000003.1"/>
</dbReference>
<dbReference type="OrthoDB" id="9807065at2"/>
<dbReference type="AlphaFoldDB" id="A0A5C8Z1Q3"/>
<name>A0A5C8Z1Q3_9GAMM</name>
<comment type="caution">
    <text evidence="11">The sequence shown here is derived from an EMBL/GenBank/DDBJ whole genome shotgun (WGS) entry which is preliminary data.</text>
</comment>
<evidence type="ECO:0000256" key="9">
    <source>
        <dbReference type="RuleBase" id="RU363043"/>
    </source>
</evidence>
<sequence>MTDQSMNAIERLAETKNERMAKNLTKRYAKEKRFQAYGIASICIGMAFLALLLGTIFYGGTSSFITTEIKLTINYDADVIGVTDLTDEEELAWADWRGLLTTSLAERFPDVSGRQQVRQRNALISSIAEYEIRDRLLAHPELLGTTEELWIVADDEIDAVMKGQVDRTVAESERRITDLQLAMIDDLKESGDIKKKFNTIFFTAGDSREPEQAGIRGAMIGSFYTLLVTLMLSFPIGVAAAIYLEEFAPKNRFTEIIEVNINNLAAVPSIVFGLLGLAVFINLFHLPRSAPVVGGLVLTLMTLPTIIISSRSAIKAVPPSIREAALGLGASKMQMVMHHVLPLAMPGMLTGTIIGMAQALGETAPLLMIGMVAFIADVPNGALDPATVLPVQVYLWSDLPERAFVAKTSGAIMVLLGFLAVMNLLAVYLRKKFEKTW</sequence>
<evidence type="ECO:0000256" key="6">
    <source>
        <dbReference type="ARBA" id="ARBA00022692"/>
    </source>
</evidence>
<evidence type="ECO:0000313" key="11">
    <source>
        <dbReference type="EMBL" id="TXR51477.1"/>
    </source>
</evidence>
<evidence type="ECO:0000256" key="1">
    <source>
        <dbReference type="ARBA" id="ARBA00004651"/>
    </source>
</evidence>
<evidence type="ECO:0000256" key="4">
    <source>
        <dbReference type="ARBA" id="ARBA00022448"/>
    </source>
</evidence>
<feature type="transmembrane region" description="Helical" evidence="9">
    <location>
        <begin position="264"/>
        <end position="284"/>
    </location>
</feature>
<dbReference type="Gene3D" id="1.10.3720.10">
    <property type="entry name" value="MetI-like"/>
    <property type="match status" value="1"/>
</dbReference>
<dbReference type="InterPro" id="IPR000515">
    <property type="entry name" value="MetI-like"/>
</dbReference>
<evidence type="ECO:0000259" key="10">
    <source>
        <dbReference type="PROSITE" id="PS50928"/>
    </source>
</evidence>